<dbReference type="Pfam" id="PF01312">
    <property type="entry name" value="Bac_export_2"/>
    <property type="match status" value="1"/>
</dbReference>
<dbReference type="OrthoDB" id="9807950at2"/>
<reference evidence="2 3" key="1">
    <citation type="submission" date="2019-11" db="EMBL/GenBank/DDBJ databases">
        <title>Comparative genomics of hydrocarbon-degrading Desulfosarcina strains.</title>
        <authorList>
            <person name="Watanabe M."/>
            <person name="Kojima H."/>
            <person name="Fukui M."/>
        </authorList>
    </citation>
    <scope>NUCLEOTIDE SEQUENCE [LARGE SCALE GENOMIC DNA]</scope>
    <source>
        <strain evidence="2 3">PL12</strain>
    </source>
</reference>
<keyword evidence="2" id="KW-0969">Cilium</keyword>
<gene>
    <name evidence="2" type="ORF">DSCA_07530</name>
</gene>
<dbReference type="AlphaFoldDB" id="A0A5K7YDV1"/>
<evidence type="ECO:0000313" key="3">
    <source>
        <dbReference type="Proteomes" id="UP000427906"/>
    </source>
</evidence>
<dbReference type="GO" id="GO:0009306">
    <property type="term" value="P:protein secretion"/>
    <property type="evidence" value="ECO:0007669"/>
    <property type="project" value="InterPro"/>
</dbReference>
<dbReference type="KEGG" id="dalk:DSCA_07530"/>
<keyword evidence="2" id="KW-0282">Flagellum</keyword>
<dbReference type="InterPro" id="IPR029025">
    <property type="entry name" value="T3SS_substrate_exporter_C"/>
</dbReference>
<dbReference type="InterPro" id="IPR006135">
    <property type="entry name" value="T3SS_substrate_exporter"/>
</dbReference>
<dbReference type="Gene3D" id="3.40.1690.10">
    <property type="entry name" value="secretion proteins EscU"/>
    <property type="match status" value="1"/>
</dbReference>
<organism evidence="2 3">
    <name type="scientific">Desulfosarcina alkanivorans</name>
    <dbReference type="NCBI Taxonomy" id="571177"/>
    <lineage>
        <taxon>Bacteria</taxon>
        <taxon>Pseudomonadati</taxon>
        <taxon>Thermodesulfobacteriota</taxon>
        <taxon>Desulfobacteria</taxon>
        <taxon>Desulfobacterales</taxon>
        <taxon>Desulfosarcinaceae</taxon>
        <taxon>Desulfosarcina</taxon>
    </lineage>
</organism>
<evidence type="ECO:0000256" key="1">
    <source>
        <dbReference type="ARBA" id="ARBA00010690"/>
    </source>
</evidence>
<dbReference type="EMBL" id="AP021874">
    <property type="protein sequence ID" value="BBO66823.1"/>
    <property type="molecule type" value="Genomic_DNA"/>
</dbReference>
<keyword evidence="3" id="KW-1185">Reference proteome</keyword>
<accession>A0A5K7YDV1</accession>
<sequence>MNEQRSKRAAALKYDQAGKMAPRVVAKGKGRIAEQIIQVARENNVPLHEDPNLANVLEAMELESEIPAELYRAVAEVLVFIYRLNGKLRS</sequence>
<comment type="similarity">
    <text evidence="1">Belongs to the type III secretion exporter family.</text>
</comment>
<dbReference type="PANTHER" id="PTHR30531">
    <property type="entry name" value="FLAGELLAR BIOSYNTHETIC PROTEIN FLHB"/>
    <property type="match status" value="1"/>
</dbReference>
<proteinExistence type="inferred from homology"/>
<dbReference type="GO" id="GO:0005886">
    <property type="term" value="C:plasma membrane"/>
    <property type="evidence" value="ECO:0007669"/>
    <property type="project" value="TreeGrafter"/>
</dbReference>
<dbReference type="SUPFAM" id="SSF160544">
    <property type="entry name" value="EscU C-terminal domain-like"/>
    <property type="match status" value="1"/>
</dbReference>
<protein>
    <submittedName>
        <fullName evidence="2">Flagellar biosynthetic protein FlhB</fullName>
    </submittedName>
</protein>
<dbReference type="Proteomes" id="UP000427906">
    <property type="component" value="Chromosome"/>
</dbReference>
<name>A0A5K7YDV1_9BACT</name>
<keyword evidence="2" id="KW-0966">Cell projection</keyword>
<dbReference type="PANTHER" id="PTHR30531:SF12">
    <property type="entry name" value="FLAGELLAR BIOSYNTHETIC PROTEIN FLHB"/>
    <property type="match status" value="1"/>
</dbReference>
<evidence type="ECO:0000313" key="2">
    <source>
        <dbReference type="EMBL" id="BBO66823.1"/>
    </source>
</evidence>
<dbReference type="RefSeq" id="WP_155315152.1">
    <property type="nucleotide sequence ID" value="NZ_AP021874.1"/>
</dbReference>